<keyword evidence="1" id="KW-0732">Signal</keyword>
<dbReference type="Proteomes" id="UP000199377">
    <property type="component" value="Unassembled WGS sequence"/>
</dbReference>
<feature type="signal peptide" evidence="1">
    <location>
        <begin position="1"/>
        <end position="20"/>
    </location>
</feature>
<sequence>MRRSAALALALALPALPASAQGPAHASTQPAGAEGDARDLLYHLDWGPVALGEFRVRHEPGEAGALTIEARSKGLASMLFDFTLTEATRREADGGRLFTITGEFGDEDYDRLVDWDPGQAPEVTHRAGAPEEELTPVPQGLLPRSVDPAAAVLAVLDQIEAGEGCAGEWAIYDGVRMMALSVRDEGLDEIEADRDWTYAGPARRCRLGIERIGGFPVDDERETEETDFSRLLWIAQMDGRPTPVRLQVSWPLGYATGRIDLR</sequence>
<dbReference type="EMBL" id="FOQH01000004">
    <property type="protein sequence ID" value="SFI06389.1"/>
    <property type="molecule type" value="Genomic_DNA"/>
</dbReference>
<proteinExistence type="predicted"/>
<dbReference type="RefSeq" id="WP_092859381.1">
    <property type="nucleotide sequence ID" value="NZ_FOQH01000004.1"/>
</dbReference>
<evidence type="ECO:0008006" key="4">
    <source>
        <dbReference type="Google" id="ProtNLM"/>
    </source>
</evidence>
<name>A0A1I3F577_9RHOB</name>
<accession>A0A1I3F577</accession>
<dbReference type="AlphaFoldDB" id="A0A1I3F577"/>
<gene>
    <name evidence="2" type="ORF">SAMN05216258_10474</name>
</gene>
<evidence type="ECO:0000313" key="3">
    <source>
        <dbReference type="Proteomes" id="UP000199377"/>
    </source>
</evidence>
<feature type="chain" id="PRO_5011453058" description="DUF3108 domain-containing protein" evidence="1">
    <location>
        <begin position="21"/>
        <end position="262"/>
    </location>
</feature>
<organism evidence="2 3">
    <name type="scientific">Albimonas pacifica</name>
    <dbReference type="NCBI Taxonomy" id="1114924"/>
    <lineage>
        <taxon>Bacteria</taxon>
        <taxon>Pseudomonadati</taxon>
        <taxon>Pseudomonadota</taxon>
        <taxon>Alphaproteobacteria</taxon>
        <taxon>Rhodobacterales</taxon>
        <taxon>Paracoccaceae</taxon>
        <taxon>Albimonas</taxon>
    </lineage>
</organism>
<evidence type="ECO:0000313" key="2">
    <source>
        <dbReference type="EMBL" id="SFI06389.1"/>
    </source>
</evidence>
<dbReference type="STRING" id="1114924.SAMN05216258_10474"/>
<keyword evidence="3" id="KW-1185">Reference proteome</keyword>
<protein>
    <recommendedName>
        <fullName evidence="4">DUF3108 domain-containing protein</fullName>
    </recommendedName>
</protein>
<dbReference type="OrthoDB" id="7723416at2"/>
<evidence type="ECO:0000256" key="1">
    <source>
        <dbReference type="SAM" id="SignalP"/>
    </source>
</evidence>
<reference evidence="2 3" key="1">
    <citation type="submission" date="2016-10" db="EMBL/GenBank/DDBJ databases">
        <authorList>
            <person name="de Groot N.N."/>
        </authorList>
    </citation>
    <scope>NUCLEOTIDE SEQUENCE [LARGE SCALE GENOMIC DNA]</scope>
    <source>
        <strain evidence="2 3">CGMCC 1.11030</strain>
    </source>
</reference>